<proteinExistence type="predicted"/>
<feature type="signal peptide" evidence="1">
    <location>
        <begin position="1"/>
        <end position="18"/>
    </location>
</feature>
<dbReference type="Proteomes" id="UP000474957">
    <property type="component" value="Unassembled WGS sequence"/>
</dbReference>
<comment type="caution">
    <text evidence="2">The sequence shown here is derived from an EMBL/GenBank/DDBJ whole genome shotgun (WGS) entry which is preliminary data.</text>
</comment>
<feature type="chain" id="PRO_5026876753" evidence="1">
    <location>
        <begin position="19"/>
        <end position="158"/>
    </location>
</feature>
<organism evidence="2 3">
    <name type="scientific">Halovulum marinum</name>
    <dbReference type="NCBI Taxonomy" id="2662447"/>
    <lineage>
        <taxon>Bacteria</taxon>
        <taxon>Pseudomonadati</taxon>
        <taxon>Pseudomonadota</taxon>
        <taxon>Alphaproteobacteria</taxon>
        <taxon>Rhodobacterales</taxon>
        <taxon>Paracoccaceae</taxon>
        <taxon>Halovulum</taxon>
    </lineage>
</organism>
<keyword evidence="3" id="KW-1185">Reference proteome</keyword>
<protein>
    <submittedName>
        <fullName evidence="2">Uncharacterized protein</fullName>
    </submittedName>
</protein>
<evidence type="ECO:0000313" key="2">
    <source>
        <dbReference type="EMBL" id="MSU92229.1"/>
    </source>
</evidence>
<accession>A0A6L5Z763</accession>
<sequence>MPLRSLALLFGLFGPAAAQEATAIPPACEALEDSGAAHALGPVVAFEPVTAIDSTALRLDQCRAVAPGGAPSLLLILRQIEAGGLDLDSQMARFAPGGEATAPPERLELGDGALWFENLAQLAVWHRQGQVLFVLTAAGEDPQALAVSGAEALLRTYP</sequence>
<name>A0A6L5Z763_9RHOB</name>
<dbReference type="AlphaFoldDB" id="A0A6L5Z763"/>
<keyword evidence="1" id="KW-0732">Signal</keyword>
<reference evidence="2 3" key="1">
    <citation type="submission" date="2019-10" db="EMBL/GenBank/DDBJ databases">
        <title>Cognatihalovulum marinum gen. nov. sp. nov., a new member of the family Rhodobacteraceae isolated from deep seawater of the Northwest Indian Ocean.</title>
        <authorList>
            <person name="Ruan C."/>
            <person name="Wang J."/>
            <person name="Zheng X."/>
            <person name="Song L."/>
            <person name="Zhu Y."/>
            <person name="Huang Y."/>
            <person name="Lu Z."/>
            <person name="Du W."/>
            <person name="Huang L."/>
            <person name="Dai X."/>
        </authorList>
    </citation>
    <scope>NUCLEOTIDE SEQUENCE [LARGE SCALE GENOMIC DNA]</scope>
    <source>
        <strain evidence="2 3">2CG4</strain>
    </source>
</reference>
<dbReference type="EMBL" id="WIND01000073">
    <property type="protein sequence ID" value="MSU92229.1"/>
    <property type="molecule type" value="Genomic_DNA"/>
</dbReference>
<evidence type="ECO:0000256" key="1">
    <source>
        <dbReference type="SAM" id="SignalP"/>
    </source>
</evidence>
<evidence type="ECO:0000313" key="3">
    <source>
        <dbReference type="Proteomes" id="UP000474957"/>
    </source>
</evidence>
<gene>
    <name evidence="2" type="ORF">GE300_22120</name>
</gene>
<dbReference type="RefSeq" id="WP_154449726.1">
    <property type="nucleotide sequence ID" value="NZ_WIND01000073.1"/>
</dbReference>